<dbReference type="InterPro" id="IPR001878">
    <property type="entry name" value="Znf_CCHC"/>
</dbReference>
<evidence type="ECO:0000313" key="5">
    <source>
        <dbReference type="RefSeq" id="XP_020081727.1"/>
    </source>
</evidence>
<dbReference type="InterPro" id="IPR032567">
    <property type="entry name" value="RTL1-rel"/>
</dbReference>
<dbReference type="GeneID" id="109705408"/>
<dbReference type="GO" id="GO:0004190">
    <property type="term" value="F:aspartic-type endopeptidase activity"/>
    <property type="evidence" value="ECO:0007669"/>
    <property type="project" value="InterPro"/>
</dbReference>
<dbReference type="Gene3D" id="4.10.60.10">
    <property type="entry name" value="Zinc finger, CCHC-type"/>
    <property type="match status" value="1"/>
</dbReference>
<feature type="non-terminal residue" evidence="5">
    <location>
        <position position="332"/>
    </location>
</feature>
<proteinExistence type="predicted"/>
<dbReference type="PROSITE" id="PS00141">
    <property type="entry name" value="ASP_PROTEASE"/>
    <property type="match status" value="1"/>
</dbReference>
<dbReference type="InterPro" id="IPR005162">
    <property type="entry name" value="Retrotrans_gag_dom"/>
</dbReference>
<sequence>MFAEYFPDSDKRKMREDFRKLKQGNRTVREYEREFTHLLNCVPDVATTEQDRADCFVRGLRPGVFRMVHAFKFHTFAEALDRALWVEHGNACEREDREAFEKDKGKKRPGGGSGGQSSSRRPPKYPRSQPKGRGAQRCIFCGGDHRPSVCDQRRGKCFRCGQSGHIARDCPQGGALPTQSVASAPAIPARYAMPPAAASAGRAAAPRQPEPARSAPSGRMYAAQVQEEEPVEAEERNVVAGMVLVNGVRARALFDTGASHSFINRSFAQVHDIEISLGESVWRVEGPGRAFLVRKRCLACPVQVGDWIMPVDLLVLKRLKEFDVILGMDWLS</sequence>
<dbReference type="Gene3D" id="2.40.70.10">
    <property type="entry name" value="Acid Proteases"/>
    <property type="match status" value="1"/>
</dbReference>
<protein>
    <submittedName>
        <fullName evidence="5">Uncharacterized protein LOC109705408</fullName>
    </submittedName>
</protein>
<dbReference type="Pfam" id="PF03732">
    <property type="entry name" value="Retrotrans_gag"/>
    <property type="match status" value="1"/>
</dbReference>
<dbReference type="Pfam" id="PF00098">
    <property type="entry name" value="zf-CCHC"/>
    <property type="match status" value="1"/>
</dbReference>
<dbReference type="InterPro" id="IPR036875">
    <property type="entry name" value="Znf_CCHC_sf"/>
</dbReference>
<dbReference type="SUPFAM" id="SSF57756">
    <property type="entry name" value="Retrovirus zinc finger-like domains"/>
    <property type="match status" value="1"/>
</dbReference>
<dbReference type="GO" id="GO:0008270">
    <property type="term" value="F:zinc ion binding"/>
    <property type="evidence" value="ECO:0007669"/>
    <property type="project" value="UniProtKB-KW"/>
</dbReference>
<evidence type="ECO:0000256" key="1">
    <source>
        <dbReference type="PROSITE-ProRule" id="PRU00047"/>
    </source>
</evidence>
<dbReference type="SUPFAM" id="SSF50630">
    <property type="entry name" value="Acid proteases"/>
    <property type="match status" value="1"/>
</dbReference>
<reference evidence="4" key="1">
    <citation type="journal article" date="2015" name="Nat. Genet.">
        <title>The pineapple genome and the evolution of CAM photosynthesis.</title>
        <authorList>
            <person name="Ming R."/>
            <person name="VanBuren R."/>
            <person name="Wai C.M."/>
            <person name="Tang H."/>
            <person name="Schatz M.C."/>
            <person name="Bowers J.E."/>
            <person name="Lyons E."/>
            <person name="Wang M.L."/>
            <person name="Chen J."/>
            <person name="Biggers E."/>
            <person name="Zhang J."/>
            <person name="Huang L."/>
            <person name="Zhang L."/>
            <person name="Miao W."/>
            <person name="Zhang J."/>
            <person name="Ye Z."/>
            <person name="Miao C."/>
            <person name="Lin Z."/>
            <person name="Wang H."/>
            <person name="Zhou H."/>
            <person name="Yim W.C."/>
            <person name="Priest H.D."/>
            <person name="Zheng C."/>
            <person name="Woodhouse M."/>
            <person name="Edger P.P."/>
            <person name="Guyot R."/>
            <person name="Guo H.B."/>
            <person name="Guo H."/>
            <person name="Zheng G."/>
            <person name="Singh R."/>
            <person name="Sharma A."/>
            <person name="Min X."/>
            <person name="Zheng Y."/>
            <person name="Lee H."/>
            <person name="Gurtowski J."/>
            <person name="Sedlazeck F.J."/>
            <person name="Harkess A."/>
            <person name="McKain M.R."/>
            <person name="Liao Z."/>
            <person name="Fang J."/>
            <person name="Liu J."/>
            <person name="Zhang X."/>
            <person name="Zhang Q."/>
            <person name="Hu W."/>
            <person name="Qin Y."/>
            <person name="Wang K."/>
            <person name="Chen L.Y."/>
            <person name="Shirley N."/>
            <person name="Lin Y.R."/>
            <person name="Liu L.Y."/>
            <person name="Hernandez A.G."/>
            <person name="Wright C.L."/>
            <person name="Bulone V."/>
            <person name="Tuskan G.A."/>
            <person name="Heath K."/>
            <person name="Zee F."/>
            <person name="Moore P.H."/>
            <person name="Sunkar R."/>
            <person name="Leebens-Mack J.H."/>
            <person name="Mockler T."/>
            <person name="Bennetzen J.L."/>
            <person name="Freeling M."/>
            <person name="Sankoff D."/>
            <person name="Paterson A.H."/>
            <person name="Zhu X."/>
            <person name="Yang X."/>
            <person name="Smith J.A."/>
            <person name="Cushman J.C."/>
            <person name="Paull R.E."/>
            <person name="Yu Q."/>
        </authorList>
    </citation>
    <scope>NUCLEOTIDE SEQUENCE [LARGE SCALE GENOMIC DNA]</scope>
    <source>
        <strain evidence="4">cv. F153</strain>
    </source>
</reference>
<evidence type="ECO:0000259" key="3">
    <source>
        <dbReference type="PROSITE" id="PS50158"/>
    </source>
</evidence>
<evidence type="ECO:0000313" key="4">
    <source>
        <dbReference type="Proteomes" id="UP000515123"/>
    </source>
</evidence>
<dbReference type="GO" id="GO:0003676">
    <property type="term" value="F:nucleic acid binding"/>
    <property type="evidence" value="ECO:0007669"/>
    <property type="project" value="InterPro"/>
</dbReference>
<organism evidence="4 5">
    <name type="scientific">Ananas comosus</name>
    <name type="common">Pineapple</name>
    <name type="synonym">Ananas ananas</name>
    <dbReference type="NCBI Taxonomy" id="4615"/>
    <lineage>
        <taxon>Eukaryota</taxon>
        <taxon>Viridiplantae</taxon>
        <taxon>Streptophyta</taxon>
        <taxon>Embryophyta</taxon>
        <taxon>Tracheophyta</taxon>
        <taxon>Spermatophyta</taxon>
        <taxon>Magnoliopsida</taxon>
        <taxon>Liliopsida</taxon>
        <taxon>Poales</taxon>
        <taxon>Bromeliaceae</taxon>
        <taxon>Bromelioideae</taxon>
        <taxon>Ananas</taxon>
    </lineage>
</organism>
<reference evidence="5" key="2">
    <citation type="submission" date="2025-08" db="UniProtKB">
        <authorList>
            <consortium name="RefSeq"/>
        </authorList>
    </citation>
    <scope>IDENTIFICATION</scope>
    <source>
        <tissue evidence="5">Leaf</tissue>
    </source>
</reference>
<feature type="region of interest" description="Disordered" evidence="2">
    <location>
        <begin position="96"/>
        <end position="134"/>
    </location>
</feature>
<name>A0A6P5EEM2_ANACO</name>
<dbReference type="Pfam" id="PF08284">
    <property type="entry name" value="RVP_2"/>
    <property type="match status" value="1"/>
</dbReference>
<keyword evidence="4" id="KW-1185">Reference proteome</keyword>
<dbReference type="CDD" id="cd00303">
    <property type="entry name" value="retropepsin_like"/>
    <property type="match status" value="1"/>
</dbReference>
<dbReference type="InterPro" id="IPR021109">
    <property type="entry name" value="Peptidase_aspartic_dom_sf"/>
</dbReference>
<dbReference type="PANTHER" id="PTHR15503">
    <property type="entry name" value="LDOC1 RELATED"/>
    <property type="match status" value="1"/>
</dbReference>
<dbReference type="PANTHER" id="PTHR15503:SF45">
    <property type="entry name" value="RNA-DIRECTED DNA POLYMERASE HOMOLOG"/>
    <property type="match status" value="1"/>
</dbReference>
<feature type="domain" description="CCHC-type" evidence="3">
    <location>
        <begin position="156"/>
        <end position="172"/>
    </location>
</feature>
<dbReference type="GO" id="GO:0006508">
    <property type="term" value="P:proteolysis"/>
    <property type="evidence" value="ECO:0007669"/>
    <property type="project" value="InterPro"/>
</dbReference>
<dbReference type="PROSITE" id="PS50158">
    <property type="entry name" value="ZF_CCHC"/>
    <property type="match status" value="1"/>
</dbReference>
<feature type="compositionally biased region" description="Low complexity" evidence="2">
    <location>
        <begin position="116"/>
        <end position="131"/>
    </location>
</feature>
<dbReference type="Proteomes" id="UP000515123">
    <property type="component" value="Unplaced"/>
</dbReference>
<gene>
    <name evidence="5" type="primary">LOC109705408</name>
</gene>
<dbReference type="OrthoDB" id="786614at2759"/>
<evidence type="ECO:0000256" key="2">
    <source>
        <dbReference type="SAM" id="MobiDB-lite"/>
    </source>
</evidence>
<keyword evidence="1" id="KW-0862">Zinc</keyword>
<dbReference type="AlphaFoldDB" id="A0A6P5EEM2"/>
<dbReference type="SMART" id="SM00343">
    <property type="entry name" value="ZnF_C2HC"/>
    <property type="match status" value="1"/>
</dbReference>
<keyword evidence="1" id="KW-0863">Zinc-finger</keyword>
<accession>A0A6P5EEM2</accession>
<dbReference type="RefSeq" id="XP_020081727.1">
    <property type="nucleotide sequence ID" value="XM_020226138.1"/>
</dbReference>
<keyword evidence="1" id="KW-0479">Metal-binding</keyword>
<dbReference type="InterPro" id="IPR001969">
    <property type="entry name" value="Aspartic_peptidase_AS"/>
</dbReference>